<keyword evidence="5" id="KW-1185">Reference proteome</keyword>
<feature type="region of interest" description="Disordered" evidence="1">
    <location>
        <begin position="28"/>
        <end position="119"/>
    </location>
</feature>
<dbReference type="SMART" id="SM00494">
    <property type="entry name" value="ChtBD2"/>
    <property type="match status" value="1"/>
</dbReference>
<dbReference type="GO" id="GO:0008061">
    <property type="term" value="F:chitin binding"/>
    <property type="evidence" value="ECO:0007669"/>
    <property type="project" value="InterPro"/>
</dbReference>
<feature type="compositionally biased region" description="Low complexity" evidence="1">
    <location>
        <begin position="108"/>
        <end position="119"/>
    </location>
</feature>
<feature type="chain" id="PRO_5042863494" description="Chitin-binding type-2 domain-containing protein" evidence="2">
    <location>
        <begin position="20"/>
        <end position="324"/>
    </location>
</feature>
<evidence type="ECO:0000256" key="1">
    <source>
        <dbReference type="SAM" id="MobiDB-lite"/>
    </source>
</evidence>
<feature type="compositionally biased region" description="Pro residues" evidence="1">
    <location>
        <begin position="61"/>
        <end position="73"/>
    </location>
</feature>
<protein>
    <recommendedName>
        <fullName evidence="3">Chitin-binding type-2 domain-containing protein</fullName>
    </recommendedName>
</protein>
<comment type="caution">
    <text evidence="4">The sequence shown here is derived from an EMBL/GenBank/DDBJ whole genome shotgun (WGS) entry which is preliminary data.</text>
</comment>
<dbReference type="Proteomes" id="UP001347796">
    <property type="component" value="Unassembled WGS sequence"/>
</dbReference>
<proteinExistence type="predicted"/>
<feature type="compositionally biased region" description="Pro residues" evidence="1">
    <location>
        <begin position="89"/>
        <end position="107"/>
    </location>
</feature>
<dbReference type="InterPro" id="IPR036508">
    <property type="entry name" value="Chitin-bd_dom_sf"/>
</dbReference>
<dbReference type="EMBL" id="JAZGQO010000010">
    <property type="protein sequence ID" value="KAK6177805.1"/>
    <property type="molecule type" value="Genomic_DNA"/>
</dbReference>
<gene>
    <name evidence="4" type="ORF">SNE40_015836</name>
</gene>
<accession>A0AAN8JIT6</accession>
<evidence type="ECO:0000313" key="4">
    <source>
        <dbReference type="EMBL" id="KAK6177805.1"/>
    </source>
</evidence>
<dbReference type="Gene3D" id="2.170.140.10">
    <property type="entry name" value="Chitin binding domain"/>
    <property type="match status" value="1"/>
</dbReference>
<dbReference type="Pfam" id="PF01607">
    <property type="entry name" value="CBM_14"/>
    <property type="match status" value="1"/>
</dbReference>
<dbReference type="SUPFAM" id="SSF57625">
    <property type="entry name" value="Invertebrate chitin-binding proteins"/>
    <property type="match status" value="1"/>
</dbReference>
<dbReference type="AlphaFoldDB" id="A0AAN8JIT6"/>
<name>A0AAN8JIT6_PATCE</name>
<dbReference type="PROSITE" id="PS50940">
    <property type="entry name" value="CHIT_BIND_II"/>
    <property type="match status" value="1"/>
</dbReference>
<organism evidence="4 5">
    <name type="scientific">Patella caerulea</name>
    <name type="common">Rayed Mediterranean limpet</name>
    <dbReference type="NCBI Taxonomy" id="87958"/>
    <lineage>
        <taxon>Eukaryota</taxon>
        <taxon>Metazoa</taxon>
        <taxon>Spiralia</taxon>
        <taxon>Lophotrochozoa</taxon>
        <taxon>Mollusca</taxon>
        <taxon>Gastropoda</taxon>
        <taxon>Patellogastropoda</taxon>
        <taxon>Patelloidea</taxon>
        <taxon>Patellidae</taxon>
        <taxon>Patella</taxon>
    </lineage>
</organism>
<sequence>MTGTVGITVLAALICIASCQQDTASAPNFFPATDQGQVPPSQGPGGADVAPVQDPNQAQQPPLPPASSQPQVPPAVDGQTPQINQGPAVPLPGQVPPQIPGQVPPQIPGQIPQQPFQGGAFPGRFPQNFYPYQQQQGPMPSFQNTFAADPFQQNPFPFQQAPFPQGPNPLLQGQMQQDSSQFSKFLFCQVANGTMPDWTDITCNKYWSCLNFNLSLLTCPADQAYDYSTKACATTANVKCQEQNVNFWQLLQATIRGGAQPIPSFTPLSSLPGARQSVSLETDVCTKLGANLPRLESVTNSALLNLSNCPFNNCNMTLITFVCP</sequence>
<evidence type="ECO:0000313" key="5">
    <source>
        <dbReference type="Proteomes" id="UP001347796"/>
    </source>
</evidence>
<dbReference type="InterPro" id="IPR002557">
    <property type="entry name" value="Chitin-bd_dom"/>
</dbReference>
<reference evidence="4 5" key="1">
    <citation type="submission" date="2024-01" db="EMBL/GenBank/DDBJ databases">
        <title>The genome of the rayed Mediterranean limpet Patella caerulea (Linnaeus, 1758).</title>
        <authorList>
            <person name="Anh-Thu Weber A."/>
            <person name="Halstead-Nussloch G."/>
        </authorList>
    </citation>
    <scope>NUCLEOTIDE SEQUENCE [LARGE SCALE GENOMIC DNA]</scope>
    <source>
        <strain evidence="4">AATW-2023a</strain>
        <tissue evidence="4">Whole specimen</tissue>
    </source>
</reference>
<feature type="signal peptide" evidence="2">
    <location>
        <begin position="1"/>
        <end position="19"/>
    </location>
</feature>
<feature type="domain" description="Chitin-binding type-2" evidence="3">
    <location>
        <begin position="185"/>
        <end position="242"/>
    </location>
</feature>
<evidence type="ECO:0000259" key="3">
    <source>
        <dbReference type="PROSITE" id="PS50940"/>
    </source>
</evidence>
<evidence type="ECO:0000256" key="2">
    <source>
        <dbReference type="SAM" id="SignalP"/>
    </source>
</evidence>
<dbReference type="GO" id="GO:0005576">
    <property type="term" value="C:extracellular region"/>
    <property type="evidence" value="ECO:0007669"/>
    <property type="project" value="InterPro"/>
</dbReference>
<keyword evidence="2" id="KW-0732">Signal</keyword>